<dbReference type="AlphaFoldDB" id="X1B6N5"/>
<gene>
    <name evidence="1" type="ORF">S01H4_27815</name>
</gene>
<comment type="caution">
    <text evidence="1">The sequence shown here is derived from an EMBL/GenBank/DDBJ whole genome shotgun (WGS) entry which is preliminary data.</text>
</comment>
<accession>X1B6N5</accession>
<dbReference type="EMBL" id="BART01013676">
    <property type="protein sequence ID" value="GAG79823.1"/>
    <property type="molecule type" value="Genomic_DNA"/>
</dbReference>
<protein>
    <submittedName>
        <fullName evidence="1">Uncharacterized protein</fullName>
    </submittedName>
</protein>
<name>X1B6N5_9ZZZZ</name>
<organism evidence="1">
    <name type="scientific">marine sediment metagenome</name>
    <dbReference type="NCBI Taxonomy" id="412755"/>
    <lineage>
        <taxon>unclassified sequences</taxon>
        <taxon>metagenomes</taxon>
        <taxon>ecological metagenomes</taxon>
    </lineage>
</organism>
<reference evidence="1" key="1">
    <citation type="journal article" date="2014" name="Front. Microbiol.">
        <title>High frequency of phylogenetically diverse reductive dehalogenase-homologous genes in deep subseafloor sedimentary metagenomes.</title>
        <authorList>
            <person name="Kawai M."/>
            <person name="Futagami T."/>
            <person name="Toyoda A."/>
            <person name="Takaki Y."/>
            <person name="Nishi S."/>
            <person name="Hori S."/>
            <person name="Arai W."/>
            <person name="Tsubouchi T."/>
            <person name="Morono Y."/>
            <person name="Uchiyama I."/>
            <person name="Ito T."/>
            <person name="Fujiyama A."/>
            <person name="Inagaki F."/>
            <person name="Takami H."/>
        </authorList>
    </citation>
    <scope>NUCLEOTIDE SEQUENCE</scope>
    <source>
        <strain evidence="1">Expedition CK06-06</strain>
    </source>
</reference>
<sequence length="53" mass="6066">MGCNADHAPGSSKEYRHIYNNYPADFSEINLQDIIEEQFDNQEGKHKANLNVV</sequence>
<evidence type="ECO:0000313" key="1">
    <source>
        <dbReference type="EMBL" id="GAG79823.1"/>
    </source>
</evidence>
<feature type="non-terminal residue" evidence="1">
    <location>
        <position position="53"/>
    </location>
</feature>
<proteinExistence type="predicted"/>